<keyword evidence="2" id="KW-1185">Reference proteome</keyword>
<dbReference type="AlphaFoldDB" id="A0A286RJQ0"/>
<gene>
    <name evidence="1" type="ORF">THTE_3587</name>
</gene>
<organism evidence="1 2">
    <name type="scientific">Thermogutta terrifontis</name>
    <dbReference type="NCBI Taxonomy" id="1331910"/>
    <lineage>
        <taxon>Bacteria</taxon>
        <taxon>Pseudomonadati</taxon>
        <taxon>Planctomycetota</taxon>
        <taxon>Planctomycetia</taxon>
        <taxon>Pirellulales</taxon>
        <taxon>Thermoguttaceae</taxon>
        <taxon>Thermogutta</taxon>
    </lineage>
</organism>
<dbReference type="Proteomes" id="UP000215086">
    <property type="component" value="Chromosome"/>
</dbReference>
<dbReference type="KEGG" id="ttf:THTE_3587"/>
<reference evidence="1 2" key="1">
    <citation type="journal article" name="Front. Microbiol.">
        <title>Sugar Metabolism of the First Thermophilic Planctomycete Thermogutta terrifontis: Comparative Genomic and Transcriptomic Approaches.</title>
        <authorList>
            <person name="Elcheninov A.G."/>
            <person name="Menzel P."/>
            <person name="Gudbergsdottir S.R."/>
            <person name="Slesarev A.I."/>
            <person name="Kadnikov V.V."/>
            <person name="Krogh A."/>
            <person name="Bonch-Osmolovskaya E.A."/>
            <person name="Peng X."/>
            <person name="Kublanov I.V."/>
        </authorList>
    </citation>
    <scope>NUCLEOTIDE SEQUENCE [LARGE SCALE GENOMIC DNA]</scope>
    <source>
        <strain evidence="1 2">R1</strain>
    </source>
</reference>
<accession>A0A286RJQ0</accession>
<dbReference type="EMBL" id="CP018477">
    <property type="protein sequence ID" value="ASV76188.1"/>
    <property type="molecule type" value="Genomic_DNA"/>
</dbReference>
<name>A0A286RJQ0_9BACT</name>
<evidence type="ECO:0000313" key="1">
    <source>
        <dbReference type="EMBL" id="ASV76188.1"/>
    </source>
</evidence>
<sequence length="296" mass="32524">MNSQPQRVHCVVANTQCVWNTGWGRISFTASQPEQGFLVVFQKPGGEGSGEQIGRSVICRILRKSQGRLEPRFVLEEFFPTTDGRCLVRFRHATKEFFHLSLVVTVSRETTSASDSSCDRGDVPPTSQIAVLEAVLLMRTEVGETQPDVVLLDEIDVLSTEILGQIRVCSEDLKNSAIPFVPSRLALGGNQHELAFDVAAWRLPGSAWLLGWVHPLDGSPVHPRELSEWQIIPPVQTVAGNMPVIRGYEILPGGIEKGVTFAARCIYMLGEGAIPQEAVMGRLRQFLVSQPPLSEG</sequence>
<dbReference type="RefSeq" id="WP_095416031.1">
    <property type="nucleotide sequence ID" value="NZ_CP018477.1"/>
</dbReference>
<protein>
    <submittedName>
        <fullName evidence="1">Uncharacterized protein</fullName>
    </submittedName>
</protein>
<evidence type="ECO:0000313" key="2">
    <source>
        <dbReference type="Proteomes" id="UP000215086"/>
    </source>
</evidence>
<proteinExistence type="predicted"/>